<keyword evidence="1" id="KW-0067">ATP-binding</keyword>
<accession>A0A1R0KTV3</accession>
<dbReference type="PROSITE" id="PS50975">
    <property type="entry name" value="ATP_GRASP"/>
    <property type="match status" value="1"/>
</dbReference>
<dbReference type="AlphaFoldDB" id="A0A1R0KTV3"/>
<dbReference type="Gene3D" id="3.30.470.20">
    <property type="entry name" value="ATP-grasp fold, B domain"/>
    <property type="match status" value="1"/>
</dbReference>
<proteinExistence type="predicted"/>
<gene>
    <name evidence="3" type="ORF">BS329_16800</name>
</gene>
<dbReference type="GO" id="GO:0046872">
    <property type="term" value="F:metal ion binding"/>
    <property type="evidence" value="ECO:0007669"/>
    <property type="project" value="InterPro"/>
</dbReference>
<dbReference type="InterPro" id="IPR011761">
    <property type="entry name" value="ATP-grasp"/>
</dbReference>
<protein>
    <recommendedName>
        <fullName evidence="2">ATP-grasp domain-containing protein</fullName>
    </recommendedName>
</protein>
<comment type="caution">
    <text evidence="3">The sequence shown here is derived from an EMBL/GenBank/DDBJ whole genome shotgun (WGS) entry which is preliminary data.</text>
</comment>
<feature type="domain" description="ATP-grasp" evidence="2">
    <location>
        <begin position="131"/>
        <end position="329"/>
    </location>
</feature>
<dbReference type="EMBL" id="MQUQ01000008">
    <property type="protein sequence ID" value="OLZ51446.1"/>
    <property type="molecule type" value="Genomic_DNA"/>
</dbReference>
<dbReference type="GO" id="GO:0005524">
    <property type="term" value="F:ATP binding"/>
    <property type="evidence" value="ECO:0007669"/>
    <property type="project" value="UniProtKB-UniRule"/>
</dbReference>
<dbReference type="Proteomes" id="UP000187486">
    <property type="component" value="Unassembled WGS sequence"/>
</dbReference>
<evidence type="ECO:0000313" key="3">
    <source>
        <dbReference type="EMBL" id="OLZ51446.1"/>
    </source>
</evidence>
<keyword evidence="4" id="KW-1185">Reference proteome</keyword>
<evidence type="ECO:0000313" key="4">
    <source>
        <dbReference type="Proteomes" id="UP000187486"/>
    </source>
</evidence>
<evidence type="ECO:0000259" key="2">
    <source>
        <dbReference type="PROSITE" id="PS50975"/>
    </source>
</evidence>
<keyword evidence="1" id="KW-0547">Nucleotide-binding</keyword>
<dbReference type="SUPFAM" id="SSF56059">
    <property type="entry name" value="Glutathione synthetase ATP-binding domain-like"/>
    <property type="match status" value="1"/>
</dbReference>
<dbReference type="STRING" id="76021.BS329_16800"/>
<name>A0A1R0KTV3_9PSEU</name>
<organism evidence="3 4">
    <name type="scientific">Amycolatopsis coloradensis</name>
    <dbReference type="NCBI Taxonomy" id="76021"/>
    <lineage>
        <taxon>Bacteria</taxon>
        <taxon>Bacillati</taxon>
        <taxon>Actinomycetota</taxon>
        <taxon>Actinomycetes</taxon>
        <taxon>Pseudonocardiales</taxon>
        <taxon>Pseudonocardiaceae</taxon>
        <taxon>Amycolatopsis</taxon>
    </lineage>
</organism>
<sequence>MIRFGGTYECEHSVFWSSNPRVLLLPAGYDAEWFDDVHAALGLQPPPVVSPDARSGLLVRDLLQDGAAQAVLRKHLSGCVQVNLTMTGPTPDVYLLAAMLRGWGLTVELDGVTEEHYWSSLYLDSKVSCLDLARQLPGVLVSDGLIVDNWTELEGAVGVMTARYGRAIVRSLHGVAGNGTLVVKGGGSLDTVAKDSFFTFPLVVQEFIEHAGDVGCPAVDVLVGEDGVEDVVLCSLTVEDGHLFRSVNVGQDALPAVWAQRVDQVAHELGTAARDLGYRGWMCVDCVAGADEKLYVTEINARRSGSTHAGGLLRQWGAERDLTLSAHFMVPVPEGTTYREHIKPVFERLWASGVRAYPTTVRGVGWPDPIIAVIAAAPTAEEAERIVAGIREAVSPAAAPGNAS</sequence>
<evidence type="ECO:0000256" key="1">
    <source>
        <dbReference type="PROSITE-ProRule" id="PRU00409"/>
    </source>
</evidence>
<reference evidence="3 4" key="1">
    <citation type="submission" date="2016-01" db="EMBL/GenBank/DDBJ databases">
        <title>Amycolatopsis coloradensis genome sequencing and assembly.</title>
        <authorList>
            <person name="Mayilraj S."/>
        </authorList>
    </citation>
    <scope>NUCLEOTIDE SEQUENCE [LARGE SCALE GENOMIC DNA]</scope>
    <source>
        <strain evidence="3 4">DSM 44225</strain>
    </source>
</reference>